<dbReference type="AlphaFoldDB" id="A0A2P4X9D6"/>
<accession>A0A2P4X9D6</accession>
<gene>
    <name evidence="1" type="ORF">PHPALM_28733</name>
</gene>
<evidence type="ECO:0000313" key="1">
    <source>
        <dbReference type="EMBL" id="POM62148.1"/>
    </source>
</evidence>
<dbReference type="EMBL" id="NCKW01015648">
    <property type="protein sequence ID" value="POM62148.1"/>
    <property type="molecule type" value="Genomic_DNA"/>
</dbReference>
<organism evidence="1 2">
    <name type="scientific">Phytophthora palmivora</name>
    <dbReference type="NCBI Taxonomy" id="4796"/>
    <lineage>
        <taxon>Eukaryota</taxon>
        <taxon>Sar</taxon>
        <taxon>Stramenopiles</taxon>
        <taxon>Oomycota</taxon>
        <taxon>Peronosporomycetes</taxon>
        <taxon>Peronosporales</taxon>
        <taxon>Peronosporaceae</taxon>
        <taxon>Phytophthora</taxon>
    </lineage>
</organism>
<protein>
    <submittedName>
        <fullName evidence="1">Uncharacterized protein</fullName>
    </submittedName>
</protein>
<evidence type="ECO:0000313" key="2">
    <source>
        <dbReference type="Proteomes" id="UP000237271"/>
    </source>
</evidence>
<name>A0A2P4X9D6_9STRA</name>
<sequence length="114" mass="13388">MRDELKPLMEKVANVHSTLDIHVVLCRDNEESFRRIDNFELDWGPGSQQGDMFIEDEFIGDADINDDEGDEDDEFFDDEDDDGHFNEIFMRHHAMLMDDNYEIVPTDELDDDDV</sequence>
<keyword evidence="2" id="KW-1185">Reference proteome</keyword>
<reference evidence="1 2" key="1">
    <citation type="journal article" date="2017" name="Genome Biol. Evol.">
        <title>Phytophthora megakarya and P. palmivora, closely related causal agents of cacao black pod rot, underwent increases in genome sizes and gene numbers by different mechanisms.</title>
        <authorList>
            <person name="Ali S.S."/>
            <person name="Shao J."/>
            <person name="Lary D.J."/>
            <person name="Kronmiller B."/>
            <person name="Shen D."/>
            <person name="Strem M.D."/>
            <person name="Amoako-Attah I."/>
            <person name="Akrofi A.Y."/>
            <person name="Begoude B.A."/>
            <person name="Ten Hoopen G.M."/>
            <person name="Coulibaly K."/>
            <person name="Kebe B.I."/>
            <person name="Melnick R.L."/>
            <person name="Guiltinan M.J."/>
            <person name="Tyler B.M."/>
            <person name="Meinhardt L.W."/>
            <person name="Bailey B.A."/>
        </authorList>
    </citation>
    <scope>NUCLEOTIDE SEQUENCE [LARGE SCALE GENOMIC DNA]</scope>
    <source>
        <strain evidence="2">sbr112.9</strain>
    </source>
</reference>
<dbReference type="Proteomes" id="UP000237271">
    <property type="component" value="Unassembled WGS sequence"/>
</dbReference>
<proteinExistence type="predicted"/>
<comment type="caution">
    <text evidence="1">The sequence shown here is derived from an EMBL/GenBank/DDBJ whole genome shotgun (WGS) entry which is preliminary data.</text>
</comment>